<accession>H6QSV6</accession>
<keyword evidence="2" id="KW-1185">Reference proteome</keyword>
<dbReference type="InParanoid" id="H6QSV6"/>
<evidence type="ECO:0000313" key="1">
    <source>
        <dbReference type="EMBL" id="EHS63845.1"/>
    </source>
</evidence>
<dbReference type="AlphaFoldDB" id="H6QSV6"/>
<evidence type="ECO:0000313" key="2">
    <source>
        <dbReference type="Proteomes" id="UP000008783"/>
    </source>
</evidence>
<protein>
    <submittedName>
        <fullName evidence="1">Uncharacterized protein</fullName>
    </submittedName>
</protein>
<dbReference type="VEuPathDB" id="FungiDB:PGTG_21884"/>
<name>H6QSV6_PUCGT</name>
<reference evidence="2" key="1">
    <citation type="journal article" date="2011" name="Proc. Natl. Acad. Sci. U.S.A.">
        <title>Obligate biotrophy features unraveled by the genomic analysis of rust fungi.</title>
        <authorList>
            <person name="Duplessis S."/>
            <person name="Cuomo C.A."/>
            <person name="Lin Y.-C."/>
            <person name="Aerts A."/>
            <person name="Tisserant E."/>
            <person name="Veneault-Fourrey C."/>
            <person name="Joly D.L."/>
            <person name="Hacquard S."/>
            <person name="Amselem J."/>
            <person name="Cantarel B.L."/>
            <person name="Chiu R."/>
            <person name="Coutinho P.M."/>
            <person name="Feau N."/>
            <person name="Field M."/>
            <person name="Frey P."/>
            <person name="Gelhaye E."/>
            <person name="Goldberg J."/>
            <person name="Grabherr M.G."/>
            <person name="Kodira C.D."/>
            <person name="Kohler A."/>
            <person name="Kuees U."/>
            <person name="Lindquist E.A."/>
            <person name="Lucas S.M."/>
            <person name="Mago R."/>
            <person name="Mauceli E."/>
            <person name="Morin E."/>
            <person name="Murat C."/>
            <person name="Pangilinan J.L."/>
            <person name="Park R."/>
            <person name="Pearson M."/>
            <person name="Quesneville H."/>
            <person name="Rouhier N."/>
            <person name="Sakthikumar S."/>
            <person name="Salamov A.A."/>
            <person name="Schmutz J."/>
            <person name="Selles B."/>
            <person name="Shapiro H."/>
            <person name="Tanguay P."/>
            <person name="Tuskan G.A."/>
            <person name="Henrissat B."/>
            <person name="Van de Peer Y."/>
            <person name="Rouze P."/>
            <person name="Ellis J.G."/>
            <person name="Dodds P.N."/>
            <person name="Schein J.E."/>
            <person name="Zhong S."/>
            <person name="Hamelin R.C."/>
            <person name="Grigoriev I.V."/>
            <person name="Szabo L.J."/>
            <person name="Martin F."/>
        </authorList>
    </citation>
    <scope>NUCLEOTIDE SEQUENCE [LARGE SCALE GENOMIC DNA]</scope>
    <source>
        <strain evidence="2">CRL 75-36-700-3 / race SCCL</strain>
    </source>
</reference>
<dbReference type="EMBL" id="DS178300">
    <property type="protein sequence ID" value="EHS63845.1"/>
    <property type="molecule type" value="Genomic_DNA"/>
</dbReference>
<dbReference type="Proteomes" id="UP000008783">
    <property type="component" value="Unassembled WGS sequence"/>
</dbReference>
<organism evidence="1 2">
    <name type="scientific">Puccinia graminis f. sp. tritici (strain CRL 75-36-700-3 / race SCCL)</name>
    <name type="common">Black stem rust fungus</name>
    <dbReference type="NCBI Taxonomy" id="418459"/>
    <lineage>
        <taxon>Eukaryota</taxon>
        <taxon>Fungi</taxon>
        <taxon>Dikarya</taxon>
        <taxon>Basidiomycota</taxon>
        <taxon>Pucciniomycotina</taxon>
        <taxon>Pucciniomycetes</taxon>
        <taxon>Pucciniales</taxon>
        <taxon>Pucciniaceae</taxon>
        <taxon>Puccinia</taxon>
    </lineage>
</organism>
<gene>
    <name evidence="1" type="ORF">PGTG_21884</name>
</gene>
<proteinExistence type="predicted"/>
<dbReference type="GeneID" id="13540642"/>
<sequence length="75" mass="8136">MTLLTQRLYSLRPRGVPLGLETVQGLGRENPSRPSAMEAQGYPLVRLEPEWCHPGAQPVVGLSGWGLVTTRAPGE</sequence>
<dbReference type="HOGENOM" id="CLU_2672280_0_0_1"/>
<dbReference type="RefSeq" id="XP_003889406.1">
    <property type="nucleotide sequence ID" value="XM_003889357.1"/>
</dbReference>
<dbReference type="KEGG" id="pgr:PGTG_21884"/>